<comment type="caution">
    <text evidence="1">The sequence shown here is derived from an EMBL/GenBank/DDBJ whole genome shotgun (WGS) entry which is preliminary data.</text>
</comment>
<keyword evidence="2" id="KW-1185">Reference proteome</keyword>
<sequence length="80" mass="8590">MMITAINSRAYIIAFSKQGKQACAAMALEPVGTTKENRKLREQRRRVLRSASVKLRGMAVGGDGASAGAVIVVGRESRIE</sequence>
<dbReference type="EMBL" id="JBANRG010000049">
    <property type="protein sequence ID" value="KAK7444830.1"/>
    <property type="molecule type" value="Genomic_DNA"/>
</dbReference>
<accession>A0ABR1J207</accession>
<reference evidence="1 2" key="1">
    <citation type="submission" date="2024-01" db="EMBL/GenBank/DDBJ databases">
        <title>A draft genome for the cacao thread blight pathogen Marasmiellus scandens.</title>
        <authorList>
            <person name="Baruah I.K."/>
            <person name="Leung J."/>
            <person name="Bukari Y."/>
            <person name="Amoako-Attah I."/>
            <person name="Meinhardt L.W."/>
            <person name="Bailey B.A."/>
            <person name="Cohen S.P."/>
        </authorList>
    </citation>
    <scope>NUCLEOTIDE SEQUENCE [LARGE SCALE GENOMIC DNA]</scope>
    <source>
        <strain evidence="1 2">GH-19</strain>
    </source>
</reference>
<name>A0ABR1J207_9AGAR</name>
<organism evidence="1 2">
    <name type="scientific">Marasmiellus scandens</name>
    <dbReference type="NCBI Taxonomy" id="2682957"/>
    <lineage>
        <taxon>Eukaryota</taxon>
        <taxon>Fungi</taxon>
        <taxon>Dikarya</taxon>
        <taxon>Basidiomycota</taxon>
        <taxon>Agaricomycotina</taxon>
        <taxon>Agaricomycetes</taxon>
        <taxon>Agaricomycetidae</taxon>
        <taxon>Agaricales</taxon>
        <taxon>Marasmiineae</taxon>
        <taxon>Omphalotaceae</taxon>
        <taxon>Marasmiellus</taxon>
    </lineage>
</organism>
<evidence type="ECO:0000313" key="1">
    <source>
        <dbReference type="EMBL" id="KAK7444830.1"/>
    </source>
</evidence>
<gene>
    <name evidence="1" type="ORF">VKT23_015147</name>
</gene>
<proteinExistence type="predicted"/>
<evidence type="ECO:0000313" key="2">
    <source>
        <dbReference type="Proteomes" id="UP001498398"/>
    </source>
</evidence>
<dbReference type="Proteomes" id="UP001498398">
    <property type="component" value="Unassembled WGS sequence"/>
</dbReference>
<protein>
    <submittedName>
        <fullName evidence="1">Uncharacterized protein</fullName>
    </submittedName>
</protein>